<evidence type="ECO:0000313" key="2">
    <source>
        <dbReference type="EMBL" id="GHH64185.1"/>
    </source>
</evidence>
<dbReference type="AlphaFoldDB" id="A0A919FFL7"/>
<reference evidence="2" key="1">
    <citation type="journal article" date="2014" name="Int. J. Syst. Evol. Microbiol.">
        <title>Complete genome sequence of Corynebacterium casei LMG S-19264T (=DSM 44701T), isolated from a smear-ripened cheese.</title>
        <authorList>
            <consortium name="US DOE Joint Genome Institute (JGI-PGF)"/>
            <person name="Walter F."/>
            <person name="Albersmeier A."/>
            <person name="Kalinowski J."/>
            <person name="Ruckert C."/>
        </authorList>
    </citation>
    <scope>NUCLEOTIDE SEQUENCE</scope>
    <source>
        <strain evidence="2">CGMCC 4.7398</strain>
    </source>
</reference>
<protein>
    <submittedName>
        <fullName evidence="2">PadR family transcriptional regulator</fullName>
    </submittedName>
</protein>
<dbReference type="Pfam" id="PF03551">
    <property type="entry name" value="PadR"/>
    <property type="match status" value="1"/>
</dbReference>
<dbReference type="InterPro" id="IPR036390">
    <property type="entry name" value="WH_DNA-bd_sf"/>
</dbReference>
<evidence type="ECO:0000313" key="3">
    <source>
        <dbReference type="Proteomes" id="UP000627369"/>
    </source>
</evidence>
<dbReference type="EMBL" id="BNAS01000001">
    <property type="protein sequence ID" value="GHH64185.1"/>
    <property type="molecule type" value="Genomic_DNA"/>
</dbReference>
<evidence type="ECO:0000259" key="1">
    <source>
        <dbReference type="Pfam" id="PF03551"/>
    </source>
</evidence>
<reference evidence="2" key="2">
    <citation type="submission" date="2020-09" db="EMBL/GenBank/DDBJ databases">
        <authorList>
            <person name="Sun Q."/>
            <person name="Zhou Y."/>
        </authorList>
    </citation>
    <scope>NUCLEOTIDE SEQUENCE</scope>
    <source>
        <strain evidence="2">CGMCC 4.7398</strain>
    </source>
</reference>
<dbReference type="InterPro" id="IPR052509">
    <property type="entry name" value="Metal_resp_DNA-bind_regulator"/>
</dbReference>
<feature type="domain" description="Transcription regulator PadR N-terminal" evidence="1">
    <location>
        <begin position="8"/>
        <end position="80"/>
    </location>
</feature>
<keyword evidence="3" id="KW-1185">Reference proteome</keyword>
<dbReference type="InterPro" id="IPR036388">
    <property type="entry name" value="WH-like_DNA-bd_sf"/>
</dbReference>
<name>A0A919FFL7_9MICO</name>
<dbReference type="SUPFAM" id="SSF46785">
    <property type="entry name" value="Winged helix' DNA-binding domain"/>
    <property type="match status" value="1"/>
</dbReference>
<accession>A0A919FFL7</accession>
<dbReference type="PANTHER" id="PTHR33169">
    <property type="entry name" value="PADR-FAMILY TRANSCRIPTIONAL REGULATOR"/>
    <property type="match status" value="1"/>
</dbReference>
<dbReference type="PANTHER" id="PTHR33169:SF26">
    <property type="entry name" value="CONSERVED PROTEIN"/>
    <property type="match status" value="1"/>
</dbReference>
<dbReference type="InterPro" id="IPR005149">
    <property type="entry name" value="Tscrpt_reg_PadR_N"/>
</dbReference>
<proteinExistence type="predicted"/>
<sequence>MAVIELMILGFLAEEPLHGYELRRRMEQLHGYARTISDGTLYPAITRLTKGGLVTRESEPGHAGAPRQTLRLTEVGRTRMLERLRGADGHDITDGSRFFVVLSFLSLLPDRAERDAVLRRRLDYLEQPASFFYDGDRPLRAADLTDPYRRGILLSARATSRAERAWIRELLDHATTQDNASQKETP</sequence>
<organism evidence="2 3">
    <name type="scientific">Promicromonospora soli</name>
    <dbReference type="NCBI Taxonomy" id="2035533"/>
    <lineage>
        <taxon>Bacteria</taxon>
        <taxon>Bacillati</taxon>
        <taxon>Actinomycetota</taxon>
        <taxon>Actinomycetes</taxon>
        <taxon>Micrococcales</taxon>
        <taxon>Promicromonosporaceae</taxon>
        <taxon>Promicromonospora</taxon>
    </lineage>
</organism>
<gene>
    <name evidence="2" type="ORF">GCM10017772_00150</name>
</gene>
<comment type="caution">
    <text evidence="2">The sequence shown here is derived from an EMBL/GenBank/DDBJ whole genome shotgun (WGS) entry which is preliminary data.</text>
</comment>
<dbReference type="Gene3D" id="1.10.10.10">
    <property type="entry name" value="Winged helix-like DNA-binding domain superfamily/Winged helix DNA-binding domain"/>
    <property type="match status" value="1"/>
</dbReference>
<dbReference type="Proteomes" id="UP000627369">
    <property type="component" value="Unassembled WGS sequence"/>
</dbReference>